<dbReference type="NCBIfam" id="TIGR00095">
    <property type="entry name" value="16S rRNA (guanine(966)-N(2))-methyltransferase RsmD"/>
    <property type="match status" value="1"/>
</dbReference>
<dbReference type="Gene3D" id="3.40.50.150">
    <property type="entry name" value="Vaccinia Virus protein VP39"/>
    <property type="match status" value="1"/>
</dbReference>
<dbReference type="InterPro" id="IPR029063">
    <property type="entry name" value="SAM-dependent_MTases_sf"/>
</dbReference>
<evidence type="ECO:0000256" key="5">
    <source>
        <dbReference type="ARBA" id="ARBA00022603"/>
    </source>
</evidence>
<sequence>MRNISLKKGQGQFRVIAGQWRSRKFAVADREGLRPTTDRVRETLFNWLQFDIPDATVLDLFAGSGSLGFEAASRGARQVILIEKDKHAALQISENMSRLGSDSLSLIEADALQILAQPQRLPSAIDVIFVDPPFHQGLADQALKILQSASFVTEQSLVYLEVEQQATLELAPHWDILREKKHGAVRFLLLQRKT</sequence>
<evidence type="ECO:0000313" key="10">
    <source>
        <dbReference type="EMBL" id="RUO76292.1"/>
    </source>
</evidence>
<proteinExistence type="inferred from homology"/>
<evidence type="ECO:0000256" key="2">
    <source>
        <dbReference type="ARBA" id="ARBA00005269"/>
    </source>
</evidence>
<comment type="function">
    <text evidence="1 9">Specifically methylates the guanine in position 966 of 16S rRNA in the assembled 30S particle.</text>
</comment>
<dbReference type="PANTHER" id="PTHR43542:SF1">
    <property type="entry name" value="METHYLTRANSFERASE"/>
    <property type="match status" value="1"/>
</dbReference>
<accession>A0A432ZG15</accession>
<evidence type="ECO:0000256" key="1">
    <source>
        <dbReference type="ARBA" id="ARBA00002649"/>
    </source>
</evidence>
<evidence type="ECO:0000256" key="4">
    <source>
        <dbReference type="ARBA" id="ARBA00013682"/>
    </source>
</evidence>
<reference evidence="10 11" key="1">
    <citation type="journal article" date="2011" name="Front. Microbiol.">
        <title>Genomic signatures of strain selection and enhancement in Bacillus atrophaeus var. globigii, a historical biowarfare simulant.</title>
        <authorList>
            <person name="Gibbons H.S."/>
            <person name="Broomall S.M."/>
            <person name="McNew L.A."/>
            <person name="Daligault H."/>
            <person name="Chapman C."/>
            <person name="Bruce D."/>
            <person name="Karavis M."/>
            <person name="Krepps M."/>
            <person name="McGregor P.A."/>
            <person name="Hong C."/>
            <person name="Park K.H."/>
            <person name="Akmal A."/>
            <person name="Feldman A."/>
            <person name="Lin J.S."/>
            <person name="Chang W.E."/>
            <person name="Higgs B.W."/>
            <person name="Demirev P."/>
            <person name="Lindquist J."/>
            <person name="Liem A."/>
            <person name="Fochler E."/>
            <person name="Read T.D."/>
            <person name="Tapia R."/>
            <person name="Johnson S."/>
            <person name="Bishop-Lilly K.A."/>
            <person name="Detter C."/>
            <person name="Han C."/>
            <person name="Sozhamannan S."/>
            <person name="Rosenzweig C.N."/>
            <person name="Skowronski E.W."/>
        </authorList>
    </citation>
    <scope>NUCLEOTIDE SEQUENCE [LARGE SCALE GENOMIC DNA]</scope>
    <source>
        <strain evidence="10 11">CL-SP19</strain>
    </source>
</reference>
<comment type="similarity">
    <text evidence="2 9">Belongs to the methyltransferase superfamily. RsmD family.</text>
</comment>
<organism evidence="10 11">
    <name type="scientific">Idiomarina seosinensis</name>
    <dbReference type="NCBI Taxonomy" id="281739"/>
    <lineage>
        <taxon>Bacteria</taxon>
        <taxon>Pseudomonadati</taxon>
        <taxon>Pseudomonadota</taxon>
        <taxon>Gammaproteobacteria</taxon>
        <taxon>Alteromonadales</taxon>
        <taxon>Idiomarinaceae</taxon>
        <taxon>Idiomarina</taxon>
    </lineage>
</organism>
<name>A0A432ZG15_9GAMM</name>
<keyword evidence="7 9" id="KW-0949">S-adenosyl-L-methionine</keyword>
<dbReference type="OrthoDB" id="9803017at2"/>
<dbReference type="EMBL" id="PIQF01000002">
    <property type="protein sequence ID" value="RUO76292.1"/>
    <property type="molecule type" value="Genomic_DNA"/>
</dbReference>
<evidence type="ECO:0000256" key="9">
    <source>
        <dbReference type="PIRNR" id="PIRNR004553"/>
    </source>
</evidence>
<dbReference type="AlphaFoldDB" id="A0A432ZG15"/>
<dbReference type="PROSITE" id="PS00092">
    <property type="entry name" value="N6_MTASE"/>
    <property type="match status" value="1"/>
</dbReference>
<dbReference type="GO" id="GO:0052913">
    <property type="term" value="F:16S rRNA (guanine(966)-N(2))-methyltransferase activity"/>
    <property type="evidence" value="ECO:0007669"/>
    <property type="project" value="UniProtKB-EC"/>
</dbReference>
<evidence type="ECO:0000313" key="11">
    <source>
        <dbReference type="Proteomes" id="UP000287908"/>
    </source>
</evidence>
<dbReference type="PIRSF" id="PIRSF004553">
    <property type="entry name" value="CHP00095"/>
    <property type="match status" value="1"/>
</dbReference>
<dbReference type="GO" id="GO:0003676">
    <property type="term" value="F:nucleic acid binding"/>
    <property type="evidence" value="ECO:0007669"/>
    <property type="project" value="InterPro"/>
</dbReference>
<comment type="catalytic activity">
    <reaction evidence="8 9">
        <text>guanosine(966) in 16S rRNA + S-adenosyl-L-methionine = N(2)-methylguanosine(966) in 16S rRNA + S-adenosyl-L-homocysteine + H(+)</text>
        <dbReference type="Rhea" id="RHEA:23548"/>
        <dbReference type="Rhea" id="RHEA-COMP:10211"/>
        <dbReference type="Rhea" id="RHEA-COMP:10212"/>
        <dbReference type="ChEBI" id="CHEBI:15378"/>
        <dbReference type="ChEBI" id="CHEBI:57856"/>
        <dbReference type="ChEBI" id="CHEBI:59789"/>
        <dbReference type="ChEBI" id="CHEBI:74269"/>
        <dbReference type="ChEBI" id="CHEBI:74481"/>
        <dbReference type="EC" id="2.1.1.171"/>
    </reaction>
</comment>
<dbReference type="Proteomes" id="UP000287908">
    <property type="component" value="Unassembled WGS sequence"/>
</dbReference>
<dbReference type="Pfam" id="PF03602">
    <property type="entry name" value="Cons_hypoth95"/>
    <property type="match status" value="1"/>
</dbReference>
<keyword evidence="5 9" id="KW-0489">Methyltransferase</keyword>
<gene>
    <name evidence="10" type="primary">rsmD</name>
    <name evidence="10" type="ORF">CWI81_08025</name>
</gene>
<evidence type="ECO:0000256" key="7">
    <source>
        <dbReference type="ARBA" id="ARBA00022691"/>
    </source>
</evidence>
<dbReference type="PANTHER" id="PTHR43542">
    <property type="entry name" value="METHYLTRANSFERASE"/>
    <property type="match status" value="1"/>
</dbReference>
<keyword evidence="6 9" id="KW-0808">Transferase</keyword>
<dbReference type="EC" id="2.1.1.171" evidence="3 9"/>
<comment type="caution">
    <text evidence="10">The sequence shown here is derived from an EMBL/GenBank/DDBJ whole genome shotgun (WGS) entry which is preliminary data.</text>
</comment>
<keyword evidence="11" id="KW-1185">Reference proteome</keyword>
<protein>
    <recommendedName>
        <fullName evidence="4 9">Ribosomal RNA small subunit methyltransferase D</fullName>
        <ecNumber evidence="3 9">2.1.1.171</ecNumber>
    </recommendedName>
</protein>
<dbReference type="InterPro" id="IPR004398">
    <property type="entry name" value="RNA_MeTrfase_RsmD"/>
</dbReference>
<dbReference type="InterPro" id="IPR002052">
    <property type="entry name" value="DNA_methylase_N6_adenine_CS"/>
</dbReference>
<dbReference type="CDD" id="cd02440">
    <property type="entry name" value="AdoMet_MTases"/>
    <property type="match status" value="1"/>
</dbReference>
<evidence type="ECO:0000256" key="3">
    <source>
        <dbReference type="ARBA" id="ARBA00012141"/>
    </source>
</evidence>
<evidence type="ECO:0000256" key="6">
    <source>
        <dbReference type="ARBA" id="ARBA00022679"/>
    </source>
</evidence>
<evidence type="ECO:0000256" key="8">
    <source>
        <dbReference type="ARBA" id="ARBA00048326"/>
    </source>
</evidence>
<dbReference type="SUPFAM" id="SSF53335">
    <property type="entry name" value="S-adenosyl-L-methionine-dependent methyltransferases"/>
    <property type="match status" value="1"/>
</dbReference>
<keyword evidence="9" id="KW-0698">rRNA processing</keyword>